<evidence type="ECO:0000313" key="3">
    <source>
        <dbReference type="Proteomes" id="UP000269323"/>
    </source>
</evidence>
<accession>A0A386KSP8</accession>
<sequence>MTDEELRAQERHPEPWQPETRPRVLALLGKLAEEATELAGIASRIIIQGLDAPHSDDGRPNRLHLEDELADVAALAGLAMSGMGWSEFVQLTTEEALAAGHQLRVVTVDTKQALDYDRVEARREAKKRFLVQWLTALSHMAPSELAAAEEQRRDALQDLAYVNGAREGFSAASAADPNAALAAIVERRREAVPALKEARQRRFPDELRPEDVVVEAHRFSLTDEAKDRILAEEAQREAVIAAYIAGAQAVHDHHDSSAEPDFTEAAHDYAASLEVVP</sequence>
<protein>
    <submittedName>
        <fullName evidence="2">Uncharacterized protein</fullName>
    </submittedName>
</protein>
<reference evidence="2 3" key="1">
    <citation type="submission" date="2018-08" db="EMBL/GenBank/DDBJ databases">
        <title>The isolation and characterization of a novel rhizosphere caulophage that is similar to lambdoid phages.</title>
        <authorList>
            <person name="Berrios L."/>
            <person name="Ely B."/>
        </authorList>
    </citation>
    <scope>NUCLEOTIDE SEQUENCE [LARGE SCALE GENOMIC DNA]</scope>
</reference>
<proteinExistence type="predicted"/>
<evidence type="ECO:0000256" key="1">
    <source>
        <dbReference type="SAM" id="MobiDB-lite"/>
    </source>
</evidence>
<feature type="compositionally biased region" description="Basic and acidic residues" evidence="1">
    <location>
        <begin position="1"/>
        <end position="14"/>
    </location>
</feature>
<name>A0A386KSP8_9CAUD</name>
<dbReference type="EMBL" id="MH884648">
    <property type="protein sequence ID" value="AYD87703.1"/>
    <property type="molecule type" value="Genomic_DNA"/>
</dbReference>
<organism evidence="2 3">
    <name type="scientific">Caulobacter phage Kronos</name>
    <dbReference type="NCBI Taxonomy" id="2340873"/>
    <lineage>
        <taxon>Viruses</taxon>
        <taxon>Duplodnaviria</taxon>
        <taxon>Heunggongvirae</taxon>
        <taxon>Uroviricota</taxon>
        <taxon>Caudoviricetes</taxon>
        <taxon>Caudoviricetes incertae sedis</taxon>
        <taxon>Kronosvirus</taxon>
        <taxon>Kronosvirus pelion</taxon>
    </lineage>
</organism>
<feature type="region of interest" description="Disordered" evidence="1">
    <location>
        <begin position="1"/>
        <end position="20"/>
    </location>
</feature>
<keyword evidence="3" id="KW-1185">Reference proteome</keyword>
<dbReference type="Proteomes" id="UP000269323">
    <property type="component" value="Segment"/>
</dbReference>
<evidence type="ECO:0000313" key="2">
    <source>
        <dbReference type="EMBL" id="AYD87703.1"/>
    </source>
</evidence>